<dbReference type="GO" id="GO:0016757">
    <property type="term" value="F:glycosyltransferase activity"/>
    <property type="evidence" value="ECO:0007669"/>
    <property type="project" value="UniProtKB-KW"/>
</dbReference>
<proteinExistence type="predicted"/>
<organism evidence="8 9">
    <name type="scientific">Deinococcus radiophilus</name>
    <dbReference type="NCBI Taxonomy" id="32062"/>
    <lineage>
        <taxon>Bacteria</taxon>
        <taxon>Thermotogati</taxon>
        <taxon>Deinococcota</taxon>
        <taxon>Deinococci</taxon>
        <taxon>Deinococcales</taxon>
        <taxon>Deinococcaceae</taxon>
        <taxon>Deinococcus</taxon>
    </lineage>
</organism>
<protein>
    <submittedName>
        <fullName evidence="8">Glycosyltransferase</fullName>
    </submittedName>
</protein>
<dbReference type="GO" id="GO:0005886">
    <property type="term" value="C:plasma membrane"/>
    <property type="evidence" value="ECO:0007669"/>
    <property type="project" value="UniProtKB-SubCell"/>
</dbReference>
<accession>A0A431VQT8</accession>
<dbReference type="RefSeq" id="WP_126352758.1">
    <property type="nucleotide sequence ID" value="NZ_CP086382.1"/>
</dbReference>
<keyword evidence="2" id="KW-1003">Cell membrane</keyword>
<dbReference type="InterPro" id="IPR029044">
    <property type="entry name" value="Nucleotide-diphossugar_trans"/>
</dbReference>
<evidence type="ECO:0000256" key="5">
    <source>
        <dbReference type="ARBA" id="ARBA00023136"/>
    </source>
</evidence>
<name>A0A431VQT8_9DEIO</name>
<feature type="domain" description="Glycosyltransferase 2-like" evidence="7">
    <location>
        <begin position="19"/>
        <end position="137"/>
    </location>
</feature>
<comment type="caution">
    <text evidence="8">The sequence shown here is derived from an EMBL/GenBank/DDBJ whole genome shotgun (WGS) entry which is preliminary data.</text>
</comment>
<comment type="subcellular location">
    <subcellularLocation>
        <location evidence="1">Cell membrane</location>
    </subcellularLocation>
</comment>
<keyword evidence="9" id="KW-1185">Reference proteome</keyword>
<evidence type="ECO:0000256" key="2">
    <source>
        <dbReference type="ARBA" id="ARBA00022475"/>
    </source>
</evidence>
<keyword evidence="5" id="KW-0472">Membrane</keyword>
<dbReference type="Pfam" id="PF00535">
    <property type="entry name" value="Glycos_transf_2"/>
    <property type="match status" value="1"/>
</dbReference>
<evidence type="ECO:0000259" key="7">
    <source>
        <dbReference type="Pfam" id="PF00535"/>
    </source>
</evidence>
<keyword evidence="3" id="KW-0328">Glycosyltransferase</keyword>
<dbReference type="EMBL" id="RXPE01000026">
    <property type="protein sequence ID" value="RTR25511.1"/>
    <property type="molecule type" value="Genomic_DNA"/>
</dbReference>
<gene>
    <name evidence="8" type="ORF">EJ104_10525</name>
</gene>
<evidence type="ECO:0000313" key="8">
    <source>
        <dbReference type="EMBL" id="RTR25511.1"/>
    </source>
</evidence>
<dbReference type="SUPFAM" id="SSF53448">
    <property type="entry name" value="Nucleotide-diphospho-sugar transferases"/>
    <property type="match status" value="1"/>
</dbReference>
<feature type="region of interest" description="Disordered" evidence="6">
    <location>
        <begin position="372"/>
        <end position="393"/>
    </location>
</feature>
<feature type="compositionally biased region" description="Low complexity" evidence="6">
    <location>
        <begin position="380"/>
        <end position="393"/>
    </location>
</feature>
<dbReference type="InterPro" id="IPR001173">
    <property type="entry name" value="Glyco_trans_2-like"/>
</dbReference>
<reference evidence="8 9" key="1">
    <citation type="submission" date="2018-12" db="EMBL/GenBank/DDBJ databases">
        <title>Deinococcus radiophilus ATCC 27603 genome sequencing and assembly.</title>
        <authorList>
            <person name="Maclea K.S."/>
            <person name="Maynard C.R."/>
        </authorList>
    </citation>
    <scope>NUCLEOTIDE SEQUENCE [LARGE SCALE GENOMIC DNA]</scope>
    <source>
        <strain evidence="8 9">ATCC 27603</strain>
    </source>
</reference>
<sequence>MVAALFEPAALTAVPRTIVAIPARDEAAVIAATLRALGRQRTLSGEPQPVELLLLVNNTTDATATLARTEAARLPHLRLAVREKHWSAQRSGVAYARRAVMDWAAEVAGAGGIVVSADADTRPAPDWLHELTAPLRAGIAPASGGRILLEPGELAGLPSAVRRTHLLDSGYRWWSGQLSATLNPQPHDPWPHHWQHFGASLALTVPAYRAVGGVPLVDHLEDVALVQALQQRDLSVRHTVRARSYTSARRSGRVPVGLSTQLEEWSAGPEAWHVPGAAEVMALACAEAALRVAWSGEPYGLTKLAQQWQISPDDLAAALRCPHFGKALEQAHAARLAGGWSQRFRPVPVQQALQQIRLELALLRAGGADRQTRPSAVLPSRSVQAVRSSRSNR</sequence>
<dbReference type="PANTHER" id="PTHR43646">
    <property type="entry name" value="GLYCOSYLTRANSFERASE"/>
    <property type="match status" value="1"/>
</dbReference>
<evidence type="ECO:0000256" key="1">
    <source>
        <dbReference type="ARBA" id="ARBA00004236"/>
    </source>
</evidence>
<evidence type="ECO:0000256" key="4">
    <source>
        <dbReference type="ARBA" id="ARBA00022679"/>
    </source>
</evidence>
<evidence type="ECO:0000313" key="9">
    <source>
        <dbReference type="Proteomes" id="UP000277766"/>
    </source>
</evidence>
<dbReference type="OrthoDB" id="114108at2"/>
<evidence type="ECO:0000256" key="3">
    <source>
        <dbReference type="ARBA" id="ARBA00022676"/>
    </source>
</evidence>
<dbReference type="Gene3D" id="3.90.550.10">
    <property type="entry name" value="Spore Coat Polysaccharide Biosynthesis Protein SpsA, Chain A"/>
    <property type="match status" value="1"/>
</dbReference>
<dbReference type="Proteomes" id="UP000277766">
    <property type="component" value="Unassembled WGS sequence"/>
</dbReference>
<dbReference type="AlphaFoldDB" id="A0A431VQT8"/>
<evidence type="ECO:0000256" key="6">
    <source>
        <dbReference type="SAM" id="MobiDB-lite"/>
    </source>
</evidence>
<keyword evidence="4 8" id="KW-0808">Transferase</keyword>
<dbReference type="PANTHER" id="PTHR43646:SF2">
    <property type="entry name" value="GLYCOSYLTRANSFERASE 2-LIKE DOMAIN-CONTAINING PROTEIN"/>
    <property type="match status" value="1"/>
</dbReference>